<dbReference type="EMBL" id="CP001098">
    <property type="protein sequence ID" value="ACL69329.1"/>
    <property type="molecule type" value="Genomic_DNA"/>
</dbReference>
<evidence type="ECO:0000313" key="3">
    <source>
        <dbReference type="Proteomes" id="UP000000719"/>
    </source>
</evidence>
<organism evidence="2 3">
    <name type="scientific">Halothermothrix orenii (strain H 168 / OCM 544 / DSM 9562)</name>
    <dbReference type="NCBI Taxonomy" id="373903"/>
    <lineage>
        <taxon>Bacteria</taxon>
        <taxon>Bacillati</taxon>
        <taxon>Bacillota</taxon>
        <taxon>Clostridia</taxon>
        <taxon>Halanaerobiales</taxon>
        <taxon>Halothermotrichaceae</taxon>
        <taxon>Halothermothrix</taxon>
    </lineage>
</organism>
<dbReference type="OrthoDB" id="53812at2"/>
<dbReference type="AlphaFoldDB" id="B8D2A2"/>
<accession>B8D2A2</accession>
<dbReference type="HOGENOM" id="CLU_132076_0_0_9"/>
<protein>
    <submittedName>
        <fullName evidence="2">PRC-barrel domain protein</fullName>
    </submittedName>
</protein>
<dbReference type="KEGG" id="hor:Hore_05720"/>
<sequence>MYKGIEIIGLPVVEINTGRVLGEVEDIIFSEFDGLVKGFVIRNKNKYFLETHNINRIGEDAITVLSQDLLKPWEEHNTVEENEQTFQTLNNTIFGERVMTTSGKEVGKVKDLIIDENKNSVIGFELTEGVIQDLLEGRNLLPLSNNLIYGQDTLLLDEEGV</sequence>
<feature type="domain" description="PRC-barrel" evidence="1">
    <location>
        <begin position="91"/>
        <end position="157"/>
    </location>
</feature>
<dbReference type="SUPFAM" id="SSF50346">
    <property type="entry name" value="PRC-barrel domain"/>
    <property type="match status" value="2"/>
</dbReference>
<gene>
    <name evidence="2" type="ordered locus">Hore_05720</name>
</gene>
<dbReference type="InterPro" id="IPR011033">
    <property type="entry name" value="PRC_barrel-like_sf"/>
</dbReference>
<feature type="domain" description="PRC-barrel" evidence="1">
    <location>
        <begin position="6"/>
        <end position="65"/>
    </location>
</feature>
<reference evidence="2 3" key="1">
    <citation type="journal article" date="2009" name="PLoS ONE">
        <title>Genome analysis of the anaerobic thermohalophilic bacterium Halothermothrix orenii.</title>
        <authorList>
            <person name="Mavromatis K."/>
            <person name="Ivanova N."/>
            <person name="Anderson I."/>
            <person name="Lykidis A."/>
            <person name="Hooper S.D."/>
            <person name="Sun H."/>
            <person name="Kunin V."/>
            <person name="Lapidus A."/>
            <person name="Hugenholtz P."/>
            <person name="Patel B."/>
            <person name="Kyrpides N.C."/>
        </authorList>
    </citation>
    <scope>NUCLEOTIDE SEQUENCE [LARGE SCALE GENOMIC DNA]</scope>
    <source>
        <strain evidence="3">H 168 / OCM 544 / DSM 9562</strain>
    </source>
</reference>
<dbReference type="STRING" id="373903.Hore_05720"/>
<evidence type="ECO:0000313" key="2">
    <source>
        <dbReference type="EMBL" id="ACL69329.1"/>
    </source>
</evidence>
<keyword evidence="3" id="KW-1185">Reference proteome</keyword>
<dbReference type="InterPro" id="IPR027275">
    <property type="entry name" value="PRC-brl_dom"/>
</dbReference>
<dbReference type="RefSeq" id="WP_012635517.1">
    <property type="nucleotide sequence ID" value="NC_011899.1"/>
</dbReference>
<proteinExistence type="predicted"/>
<dbReference type="Gene3D" id="2.30.30.240">
    <property type="entry name" value="PRC-barrel domain"/>
    <property type="match status" value="2"/>
</dbReference>
<evidence type="ECO:0000259" key="1">
    <source>
        <dbReference type="Pfam" id="PF05239"/>
    </source>
</evidence>
<dbReference type="Proteomes" id="UP000000719">
    <property type="component" value="Chromosome"/>
</dbReference>
<dbReference type="Pfam" id="PF05239">
    <property type="entry name" value="PRC"/>
    <property type="match status" value="2"/>
</dbReference>
<dbReference type="eggNOG" id="COG3881">
    <property type="taxonomic scope" value="Bacteria"/>
</dbReference>
<name>B8D2A2_HALOH</name>